<dbReference type="KEGG" id="dol:Dole_0433"/>
<gene>
    <name evidence="1" type="ordered locus">Dole_0433</name>
</gene>
<protein>
    <submittedName>
        <fullName evidence="1">Uncharacterized protein</fullName>
    </submittedName>
</protein>
<dbReference type="AlphaFoldDB" id="A8ZTH9"/>
<keyword evidence="2" id="KW-1185">Reference proteome</keyword>
<proteinExistence type="predicted"/>
<dbReference type="eggNOG" id="ENOG502Z9KN">
    <property type="taxonomic scope" value="Bacteria"/>
</dbReference>
<accession>A8ZTH9</accession>
<sequence length="267" mass="30120">MNGRKAQIGFSQRIRLEWFEQTANLTLAGNDKATINDSLQDLLQDKVSVGGKSVRGNREKVITILLKTWLTVPRELEKLRDEGLEILQELPRKDRIAVHWGMTLAAYPFWGAVAAHTGRLLRLQGTAAAAHVQRRVKEDYGERETASRSTRRVLRSFIDWGVLKETGDKGVYGQGNQYPVEDPRLIAWMVEASLRARMNGSAAIKDLLDSPSIFPFRLAHISAEHVASLSPRLNILRHGLDDDLVMLREDHRKEPKRRKLGDSGSSL</sequence>
<organism evidence="1 2">
    <name type="scientific">Desulfosudis oleivorans (strain DSM 6200 / JCM 39069 / Hxd3)</name>
    <name type="common">Desulfococcus oleovorans</name>
    <dbReference type="NCBI Taxonomy" id="96561"/>
    <lineage>
        <taxon>Bacteria</taxon>
        <taxon>Pseudomonadati</taxon>
        <taxon>Thermodesulfobacteriota</taxon>
        <taxon>Desulfobacteria</taxon>
        <taxon>Desulfobacterales</taxon>
        <taxon>Desulfosudaceae</taxon>
        <taxon>Desulfosudis</taxon>
    </lineage>
</organism>
<name>A8ZTH9_DESOH</name>
<dbReference type="HOGENOM" id="CLU_099743_0_0_7"/>
<dbReference type="STRING" id="96561.Dole_0433"/>
<dbReference type="EMBL" id="CP000859">
    <property type="protein sequence ID" value="ABW66243.1"/>
    <property type="molecule type" value="Genomic_DNA"/>
</dbReference>
<evidence type="ECO:0000313" key="1">
    <source>
        <dbReference type="EMBL" id="ABW66243.1"/>
    </source>
</evidence>
<dbReference type="OrthoDB" id="8454348at2"/>
<dbReference type="Proteomes" id="UP000008561">
    <property type="component" value="Chromosome"/>
</dbReference>
<evidence type="ECO:0000313" key="2">
    <source>
        <dbReference type="Proteomes" id="UP000008561"/>
    </source>
</evidence>
<dbReference type="RefSeq" id="WP_012173862.1">
    <property type="nucleotide sequence ID" value="NC_009943.1"/>
</dbReference>
<reference evidence="1 2" key="1">
    <citation type="submission" date="2007-10" db="EMBL/GenBank/DDBJ databases">
        <title>Complete sequence of Desulfococcus oleovorans Hxd3.</title>
        <authorList>
            <consortium name="US DOE Joint Genome Institute"/>
            <person name="Copeland A."/>
            <person name="Lucas S."/>
            <person name="Lapidus A."/>
            <person name="Barry K."/>
            <person name="Glavina del Rio T."/>
            <person name="Dalin E."/>
            <person name="Tice H."/>
            <person name="Pitluck S."/>
            <person name="Kiss H."/>
            <person name="Brettin T."/>
            <person name="Bruce D."/>
            <person name="Detter J.C."/>
            <person name="Han C."/>
            <person name="Schmutz J."/>
            <person name="Larimer F."/>
            <person name="Land M."/>
            <person name="Hauser L."/>
            <person name="Kyrpides N."/>
            <person name="Kim E."/>
            <person name="Wawrik B."/>
            <person name="Richardson P."/>
        </authorList>
    </citation>
    <scope>NUCLEOTIDE SEQUENCE [LARGE SCALE GENOMIC DNA]</scope>
    <source>
        <strain evidence="2">DSM 6200 / JCM 39069 / Hxd3</strain>
    </source>
</reference>